<protein>
    <submittedName>
        <fullName evidence="1">Uncharacterized protein</fullName>
    </submittedName>
</protein>
<accession>A0AAV7L0Y6</accession>
<evidence type="ECO:0000313" key="1">
    <source>
        <dbReference type="EMBL" id="KAJ1082153.1"/>
    </source>
</evidence>
<sequence>MQGHCMGQAVGIKQDLERDLRLFGDALLDLDNAQGTDPTALPRLLEIHKKFDVVLERLRCHNHTRYMNRVHEEEGKAGSLLHGKFVHTLGDTDYQNQNAKWLTSTLAYA</sequence>
<name>A0AAV7L0Y6_PLEWA</name>
<dbReference type="EMBL" id="JANPWB010000016">
    <property type="protein sequence ID" value="KAJ1082153.1"/>
    <property type="molecule type" value="Genomic_DNA"/>
</dbReference>
<comment type="caution">
    <text evidence="1">The sequence shown here is derived from an EMBL/GenBank/DDBJ whole genome shotgun (WGS) entry which is preliminary data.</text>
</comment>
<evidence type="ECO:0000313" key="2">
    <source>
        <dbReference type="Proteomes" id="UP001066276"/>
    </source>
</evidence>
<keyword evidence="2" id="KW-1185">Reference proteome</keyword>
<gene>
    <name evidence="1" type="ORF">NDU88_002323</name>
</gene>
<organism evidence="1 2">
    <name type="scientific">Pleurodeles waltl</name>
    <name type="common">Iberian ribbed newt</name>
    <dbReference type="NCBI Taxonomy" id="8319"/>
    <lineage>
        <taxon>Eukaryota</taxon>
        <taxon>Metazoa</taxon>
        <taxon>Chordata</taxon>
        <taxon>Craniata</taxon>
        <taxon>Vertebrata</taxon>
        <taxon>Euteleostomi</taxon>
        <taxon>Amphibia</taxon>
        <taxon>Batrachia</taxon>
        <taxon>Caudata</taxon>
        <taxon>Salamandroidea</taxon>
        <taxon>Salamandridae</taxon>
        <taxon>Pleurodelinae</taxon>
        <taxon>Pleurodeles</taxon>
    </lineage>
</organism>
<dbReference type="AlphaFoldDB" id="A0AAV7L0Y6"/>
<proteinExistence type="predicted"/>
<reference evidence="1" key="1">
    <citation type="journal article" date="2022" name="bioRxiv">
        <title>Sequencing and chromosome-scale assembly of the giantPleurodeles waltlgenome.</title>
        <authorList>
            <person name="Brown T."/>
            <person name="Elewa A."/>
            <person name="Iarovenko S."/>
            <person name="Subramanian E."/>
            <person name="Araus A.J."/>
            <person name="Petzold A."/>
            <person name="Susuki M."/>
            <person name="Suzuki K.-i.T."/>
            <person name="Hayashi T."/>
            <person name="Toyoda A."/>
            <person name="Oliveira C."/>
            <person name="Osipova E."/>
            <person name="Leigh N.D."/>
            <person name="Simon A."/>
            <person name="Yun M.H."/>
        </authorList>
    </citation>
    <scope>NUCLEOTIDE SEQUENCE</scope>
    <source>
        <strain evidence="1">20211129_DDA</strain>
        <tissue evidence="1">Liver</tissue>
    </source>
</reference>
<dbReference type="Proteomes" id="UP001066276">
    <property type="component" value="Chromosome 12"/>
</dbReference>